<reference evidence="1" key="1">
    <citation type="journal article" date="2014" name="Front. Microbiol.">
        <title>High frequency of phylogenetically diverse reductive dehalogenase-homologous genes in deep subseafloor sedimentary metagenomes.</title>
        <authorList>
            <person name="Kawai M."/>
            <person name="Futagami T."/>
            <person name="Toyoda A."/>
            <person name="Takaki Y."/>
            <person name="Nishi S."/>
            <person name="Hori S."/>
            <person name="Arai W."/>
            <person name="Tsubouchi T."/>
            <person name="Morono Y."/>
            <person name="Uchiyama I."/>
            <person name="Ito T."/>
            <person name="Fujiyama A."/>
            <person name="Inagaki F."/>
            <person name="Takami H."/>
        </authorList>
    </citation>
    <scope>NUCLEOTIDE SEQUENCE</scope>
    <source>
        <strain evidence="1">Expedition CK06-06</strain>
    </source>
</reference>
<sequence length="186" mass="22222">KMVCRVTGLPRVYVNYRYSAEKNMKLHWVKYVTRPTFLKKSWDEGMAFELEGQREWDDEKGEFKRRPQFKNFISWGKWDDEDYLPQKMNFIKLRELMASGLIEADDRLPLPEKYEKLGYIEKAQKGLCPECGEKMRAVSVVQVDDLTGLGFERIWTNLWQMRASPEKVVEFGFFRKVDRIHRNRGP</sequence>
<organism evidence="1">
    <name type="scientific">marine sediment metagenome</name>
    <dbReference type="NCBI Taxonomy" id="412755"/>
    <lineage>
        <taxon>unclassified sequences</taxon>
        <taxon>metagenomes</taxon>
        <taxon>ecological metagenomes</taxon>
    </lineage>
</organism>
<dbReference type="AlphaFoldDB" id="X1R676"/>
<proteinExistence type="predicted"/>
<evidence type="ECO:0000313" key="1">
    <source>
        <dbReference type="EMBL" id="GAI58640.1"/>
    </source>
</evidence>
<dbReference type="EMBL" id="BARV01035726">
    <property type="protein sequence ID" value="GAI58640.1"/>
    <property type="molecule type" value="Genomic_DNA"/>
</dbReference>
<comment type="caution">
    <text evidence="1">The sequence shown here is derived from an EMBL/GenBank/DDBJ whole genome shotgun (WGS) entry which is preliminary data.</text>
</comment>
<name>X1R676_9ZZZZ</name>
<protein>
    <submittedName>
        <fullName evidence="1">Uncharacterized protein</fullName>
    </submittedName>
</protein>
<gene>
    <name evidence="1" type="ORF">S06H3_55687</name>
</gene>
<feature type="non-terminal residue" evidence="1">
    <location>
        <position position="1"/>
    </location>
</feature>
<accession>X1R676</accession>